<keyword evidence="1" id="KW-1133">Transmembrane helix</keyword>
<dbReference type="AlphaFoldDB" id="A0AAV0LYU0"/>
<name>A0AAV0LYU0_9ROSI</name>
<evidence type="ECO:0000313" key="3">
    <source>
        <dbReference type="Proteomes" id="UP001154282"/>
    </source>
</evidence>
<organism evidence="2 3">
    <name type="scientific">Linum tenue</name>
    <dbReference type="NCBI Taxonomy" id="586396"/>
    <lineage>
        <taxon>Eukaryota</taxon>
        <taxon>Viridiplantae</taxon>
        <taxon>Streptophyta</taxon>
        <taxon>Embryophyta</taxon>
        <taxon>Tracheophyta</taxon>
        <taxon>Spermatophyta</taxon>
        <taxon>Magnoliopsida</taxon>
        <taxon>eudicotyledons</taxon>
        <taxon>Gunneridae</taxon>
        <taxon>Pentapetalae</taxon>
        <taxon>rosids</taxon>
        <taxon>fabids</taxon>
        <taxon>Malpighiales</taxon>
        <taxon>Linaceae</taxon>
        <taxon>Linum</taxon>
    </lineage>
</organism>
<sequence>MTFKREAWVTYFALVPVVVGVVIASGVI</sequence>
<keyword evidence="1" id="KW-0812">Transmembrane</keyword>
<evidence type="ECO:0000256" key="1">
    <source>
        <dbReference type="SAM" id="Phobius"/>
    </source>
</evidence>
<gene>
    <name evidence="2" type="ORF">LITE_LOCUS26232</name>
</gene>
<evidence type="ECO:0000313" key="2">
    <source>
        <dbReference type="EMBL" id="CAI0439674.1"/>
    </source>
</evidence>
<dbReference type="EMBL" id="CAMGYJ010000006">
    <property type="protein sequence ID" value="CAI0439674.1"/>
    <property type="molecule type" value="Genomic_DNA"/>
</dbReference>
<accession>A0AAV0LYU0</accession>
<protein>
    <submittedName>
        <fullName evidence="2">Uncharacterized protein</fullName>
    </submittedName>
</protein>
<keyword evidence="1" id="KW-0472">Membrane</keyword>
<reference evidence="2" key="1">
    <citation type="submission" date="2022-08" db="EMBL/GenBank/DDBJ databases">
        <authorList>
            <person name="Gutierrez-Valencia J."/>
        </authorList>
    </citation>
    <scope>NUCLEOTIDE SEQUENCE</scope>
</reference>
<feature type="transmembrane region" description="Helical" evidence="1">
    <location>
        <begin position="7"/>
        <end position="27"/>
    </location>
</feature>
<keyword evidence="3" id="KW-1185">Reference proteome</keyword>
<dbReference type="Proteomes" id="UP001154282">
    <property type="component" value="Unassembled WGS sequence"/>
</dbReference>
<comment type="caution">
    <text evidence="2">The sequence shown here is derived from an EMBL/GenBank/DDBJ whole genome shotgun (WGS) entry which is preliminary data.</text>
</comment>
<proteinExistence type="predicted"/>